<gene>
    <name evidence="1" type="ORF">GE300_05480</name>
</gene>
<accession>A0A6L5YXZ6</accession>
<keyword evidence="2" id="KW-1185">Reference proteome</keyword>
<proteinExistence type="predicted"/>
<dbReference type="InterPro" id="IPR011990">
    <property type="entry name" value="TPR-like_helical_dom_sf"/>
</dbReference>
<dbReference type="Pfam" id="PF06041">
    <property type="entry name" value="DUF924"/>
    <property type="match status" value="1"/>
</dbReference>
<dbReference type="Proteomes" id="UP000474957">
    <property type="component" value="Unassembled WGS sequence"/>
</dbReference>
<dbReference type="Gene3D" id="1.25.40.10">
    <property type="entry name" value="Tetratricopeptide repeat domain"/>
    <property type="match status" value="1"/>
</dbReference>
<dbReference type="Gene3D" id="1.20.58.320">
    <property type="entry name" value="TPR-like"/>
    <property type="match status" value="1"/>
</dbReference>
<dbReference type="EMBL" id="WIND01000002">
    <property type="protein sequence ID" value="MSU89078.1"/>
    <property type="molecule type" value="Genomic_DNA"/>
</dbReference>
<organism evidence="1 2">
    <name type="scientific">Halovulum marinum</name>
    <dbReference type="NCBI Taxonomy" id="2662447"/>
    <lineage>
        <taxon>Bacteria</taxon>
        <taxon>Pseudomonadati</taxon>
        <taxon>Pseudomonadota</taxon>
        <taxon>Alphaproteobacteria</taxon>
        <taxon>Rhodobacterales</taxon>
        <taxon>Paracoccaceae</taxon>
        <taxon>Halovulum</taxon>
    </lineage>
</organism>
<sequence length="195" mass="22111">MTDALEHRTAREILDFWLTEVGEEGWYKVDPEVDEKIRTRFLPAWEAAHDAGAAPWMDSADEALASLILLDQFPRNLFRGEARAFATDGAARACASAAVLRDFDRETPVPQRQFFYLPFEHSEDPLDQARGVELTAERMGEGEIWLHARVHQEIIARFGRFPYRNAALGRETTDDERAFLEGEGYGGLLRALRGS</sequence>
<evidence type="ECO:0000313" key="2">
    <source>
        <dbReference type="Proteomes" id="UP000474957"/>
    </source>
</evidence>
<protein>
    <submittedName>
        <fullName evidence="1">DUF924 family protein</fullName>
    </submittedName>
</protein>
<dbReference type="SUPFAM" id="SSF48452">
    <property type="entry name" value="TPR-like"/>
    <property type="match status" value="1"/>
</dbReference>
<dbReference type="InterPro" id="IPR010323">
    <property type="entry name" value="DUF924"/>
</dbReference>
<dbReference type="AlphaFoldDB" id="A0A6L5YXZ6"/>
<comment type="caution">
    <text evidence="1">The sequence shown here is derived from an EMBL/GenBank/DDBJ whole genome shotgun (WGS) entry which is preliminary data.</text>
</comment>
<reference evidence="1 2" key="1">
    <citation type="submission" date="2019-10" db="EMBL/GenBank/DDBJ databases">
        <title>Cognatihalovulum marinum gen. nov. sp. nov., a new member of the family Rhodobacteraceae isolated from deep seawater of the Northwest Indian Ocean.</title>
        <authorList>
            <person name="Ruan C."/>
            <person name="Wang J."/>
            <person name="Zheng X."/>
            <person name="Song L."/>
            <person name="Zhu Y."/>
            <person name="Huang Y."/>
            <person name="Lu Z."/>
            <person name="Du W."/>
            <person name="Huang L."/>
            <person name="Dai X."/>
        </authorList>
    </citation>
    <scope>NUCLEOTIDE SEQUENCE [LARGE SCALE GENOMIC DNA]</scope>
    <source>
        <strain evidence="1 2">2CG4</strain>
    </source>
</reference>
<evidence type="ECO:0000313" key="1">
    <source>
        <dbReference type="EMBL" id="MSU89078.1"/>
    </source>
</evidence>
<name>A0A6L5YXZ6_9RHOB</name>